<dbReference type="Pfam" id="PF01041">
    <property type="entry name" value="DegT_DnrJ_EryC1"/>
    <property type="match status" value="1"/>
</dbReference>
<accession>A0A383CVX0</accession>
<dbReference type="GO" id="GO:0030170">
    <property type="term" value="F:pyridoxal phosphate binding"/>
    <property type="evidence" value="ECO:0007669"/>
    <property type="project" value="UniProtKB-ARBA"/>
</dbReference>
<evidence type="ECO:0000256" key="1">
    <source>
        <dbReference type="ARBA" id="ARBA00022898"/>
    </source>
</evidence>
<gene>
    <name evidence="2" type="ORF">METZ01_LOCUS488909</name>
</gene>
<feature type="non-terminal residue" evidence="2">
    <location>
        <position position="1"/>
    </location>
</feature>
<reference evidence="2" key="1">
    <citation type="submission" date="2018-05" db="EMBL/GenBank/DDBJ databases">
        <authorList>
            <person name="Lanie J.A."/>
            <person name="Ng W.-L."/>
            <person name="Kazmierczak K.M."/>
            <person name="Andrzejewski T.M."/>
            <person name="Davidsen T.M."/>
            <person name="Wayne K.J."/>
            <person name="Tettelin H."/>
            <person name="Glass J.I."/>
            <person name="Rusch D."/>
            <person name="Podicherti R."/>
            <person name="Tsui H.-C.T."/>
            <person name="Winkler M.E."/>
        </authorList>
    </citation>
    <scope>NUCLEOTIDE SEQUENCE</scope>
</reference>
<dbReference type="GO" id="GO:0008483">
    <property type="term" value="F:transaminase activity"/>
    <property type="evidence" value="ECO:0007669"/>
    <property type="project" value="TreeGrafter"/>
</dbReference>
<evidence type="ECO:0000313" key="2">
    <source>
        <dbReference type="EMBL" id="SVE36055.1"/>
    </source>
</evidence>
<dbReference type="InterPro" id="IPR015424">
    <property type="entry name" value="PyrdxlP-dep_Trfase"/>
</dbReference>
<dbReference type="InterPro" id="IPR000653">
    <property type="entry name" value="DegT/StrS_aminotransferase"/>
</dbReference>
<keyword evidence="1" id="KW-0663">Pyridoxal phosphate</keyword>
<dbReference type="SUPFAM" id="SSF53383">
    <property type="entry name" value="PLP-dependent transferases"/>
    <property type="match status" value="1"/>
</dbReference>
<dbReference type="PANTHER" id="PTHR30244">
    <property type="entry name" value="TRANSAMINASE"/>
    <property type="match status" value="1"/>
</dbReference>
<dbReference type="AlphaFoldDB" id="A0A383CVX0"/>
<protein>
    <recommendedName>
        <fullName evidence="3">Aminotransferase class I/classII domain-containing protein</fullName>
    </recommendedName>
</protein>
<dbReference type="GO" id="GO:0000271">
    <property type="term" value="P:polysaccharide biosynthetic process"/>
    <property type="evidence" value="ECO:0007669"/>
    <property type="project" value="TreeGrafter"/>
</dbReference>
<sequence length="238" mass="25583">HVDFVDLKGQQDRIRSRIEHNVHKVMSHGQYIMGPEISELEAQLAEFVGVEHCICLSSGTDSLLVAMMALDLSEGDEVITTPFTFAATGEVIKMLGAKAVYVDIDSTTFNINVDSIEDAVTDKTSAIMPVNLYGQCADIDQINAIADCHGLSVIEDAAQSFGASLRGRKSCGLSTIGCTSFFPTKPLGGYGDGGACFTSDKQLADSIRLLINHGQDKKYNHKHVGINGRMDTLQAAVI</sequence>
<organism evidence="2">
    <name type="scientific">marine metagenome</name>
    <dbReference type="NCBI Taxonomy" id="408172"/>
    <lineage>
        <taxon>unclassified sequences</taxon>
        <taxon>metagenomes</taxon>
        <taxon>ecological metagenomes</taxon>
    </lineage>
</organism>
<dbReference type="InterPro" id="IPR015421">
    <property type="entry name" value="PyrdxlP-dep_Trfase_major"/>
</dbReference>
<dbReference type="PANTHER" id="PTHR30244:SF42">
    <property type="entry name" value="UDP-2-ACETAMIDO-2-DEOXY-3-OXO-D-GLUCURONATE AMINOTRANSFERASE"/>
    <property type="match status" value="1"/>
</dbReference>
<name>A0A383CVX0_9ZZZZ</name>
<feature type="non-terminal residue" evidence="2">
    <location>
        <position position="238"/>
    </location>
</feature>
<dbReference type="EMBL" id="UINC01211942">
    <property type="protein sequence ID" value="SVE36055.1"/>
    <property type="molecule type" value="Genomic_DNA"/>
</dbReference>
<dbReference type="CDD" id="cd00616">
    <property type="entry name" value="AHBA_syn"/>
    <property type="match status" value="1"/>
</dbReference>
<proteinExistence type="predicted"/>
<dbReference type="FunFam" id="3.40.640.10:FF:000089">
    <property type="entry name" value="Aminotransferase, DegT/DnrJ/EryC1/StrS family"/>
    <property type="match status" value="1"/>
</dbReference>
<dbReference type="Gene3D" id="3.40.640.10">
    <property type="entry name" value="Type I PLP-dependent aspartate aminotransferase-like (Major domain)"/>
    <property type="match status" value="1"/>
</dbReference>
<evidence type="ECO:0008006" key="3">
    <source>
        <dbReference type="Google" id="ProtNLM"/>
    </source>
</evidence>